<accession>A0AAP5QKD1</accession>
<evidence type="ECO:0000313" key="2">
    <source>
        <dbReference type="Proteomes" id="UP001246473"/>
    </source>
</evidence>
<evidence type="ECO:0000313" key="1">
    <source>
        <dbReference type="EMBL" id="MDT8843802.1"/>
    </source>
</evidence>
<dbReference type="PROSITE" id="PS51257">
    <property type="entry name" value="PROKAR_LIPOPROTEIN"/>
    <property type="match status" value="1"/>
</dbReference>
<dbReference type="AlphaFoldDB" id="A0AAP5QKD1"/>
<comment type="caution">
    <text evidence="1">The sequence shown here is derived from an EMBL/GenBank/DDBJ whole genome shotgun (WGS) entry which is preliminary data.</text>
</comment>
<dbReference type="RefSeq" id="WP_315697768.1">
    <property type="nucleotide sequence ID" value="NZ_JANSLM010000029.1"/>
</dbReference>
<name>A0AAP5QKD1_9BURK</name>
<dbReference type="Proteomes" id="UP001246473">
    <property type="component" value="Unassembled WGS sequence"/>
</dbReference>
<dbReference type="EMBL" id="JANSLM010000029">
    <property type="protein sequence ID" value="MDT8843802.1"/>
    <property type="molecule type" value="Genomic_DNA"/>
</dbReference>
<organism evidence="1 2">
    <name type="scientific">Paraburkholderia fungorum</name>
    <dbReference type="NCBI Taxonomy" id="134537"/>
    <lineage>
        <taxon>Bacteria</taxon>
        <taxon>Pseudomonadati</taxon>
        <taxon>Pseudomonadota</taxon>
        <taxon>Betaproteobacteria</taxon>
        <taxon>Burkholderiales</taxon>
        <taxon>Burkholderiaceae</taxon>
        <taxon>Paraburkholderia</taxon>
    </lineage>
</organism>
<proteinExistence type="predicted"/>
<dbReference type="InterPro" id="IPR025421">
    <property type="entry name" value="DUF4148"/>
</dbReference>
<protein>
    <submittedName>
        <fullName evidence="1">DUF4148 domain-containing protein</fullName>
    </submittedName>
</protein>
<dbReference type="Pfam" id="PF13663">
    <property type="entry name" value="DUF4148"/>
    <property type="match status" value="1"/>
</dbReference>
<reference evidence="1" key="1">
    <citation type="submission" date="2022-08" db="EMBL/GenBank/DDBJ databases">
        <authorList>
            <person name="Kim S.-J."/>
        </authorList>
    </citation>
    <scope>NUCLEOTIDE SEQUENCE</scope>
    <source>
        <strain evidence="1">KJ</strain>
    </source>
</reference>
<sequence>MTRRWAVVAAMFASTFLLGCAVRGMPYNGPYLTPTECRDLAALKANAPPTMGQHQSELSALRKAGYDPSPWYDDPYYPDDLQAAQRLVDYWFQTECQQPQPG</sequence>
<gene>
    <name evidence="1" type="ORF">ParKJ_41110</name>
</gene>